<comment type="similarity">
    <text evidence="2">Belongs to the UPF0126 family.</text>
</comment>
<evidence type="ECO:0000313" key="10">
    <source>
        <dbReference type="Proteomes" id="UP000715095"/>
    </source>
</evidence>
<dbReference type="PANTHER" id="PTHR30506">
    <property type="entry name" value="INNER MEMBRANE PROTEIN"/>
    <property type="match status" value="1"/>
</dbReference>
<feature type="transmembrane region" description="Helical" evidence="7">
    <location>
        <begin position="155"/>
        <end position="175"/>
    </location>
</feature>
<evidence type="ECO:0000256" key="5">
    <source>
        <dbReference type="ARBA" id="ARBA00022989"/>
    </source>
</evidence>
<evidence type="ECO:0000256" key="2">
    <source>
        <dbReference type="ARBA" id="ARBA00008193"/>
    </source>
</evidence>
<proteinExistence type="inferred from homology"/>
<feature type="transmembrane region" description="Helical" evidence="7">
    <location>
        <begin position="122"/>
        <end position="143"/>
    </location>
</feature>
<sequence>MWTAALFAEVADSVGMVGFAVAGLFAVRGRSIDPVGVFFAVFATAFGGGIVRDLLLDFRPFYWSTHTHWIWFCLILTVFKPAINRILARRFENFTMQLADAVGLSFFAVSSCYRAVEAGEAPIVAVLIGVATGVFGGMVRDVFTGKVPAVVSDTNPYASLAFVGCWVFYFMSYSFGVDPMVSGPLCVLGIIAVRMACYLGLPLRIKYFSE</sequence>
<feature type="domain" description="Glycine transporter" evidence="8">
    <location>
        <begin position="10"/>
        <end position="78"/>
    </location>
</feature>
<keyword evidence="4 7" id="KW-0812">Transmembrane</keyword>
<evidence type="ECO:0000256" key="6">
    <source>
        <dbReference type="ARBA" id="ARBA00023136"/>
    </source>
</evidence>
<evidence type="ECO:0000313" key="9">
    <source>
        <dbReference type="EMBL" id="MBM6703688.1"/>
    </source>
</evidence>
<name>A0ABS2DSK7_9BURK</name>
<reference evidence="9 10" key="1">
    <citation type="journal article" date="2021" name="Sci. Rep.">
        <title>The distribution of antibiotic resistance genes in chicken gut microbiota commensals.</title>
        <authorList>
            <person name="Juricova H."/>
            <person name="Matiasovicova J."/>
            <person name="Kubasova T."/>
            <person name="Cejkova D."/>
            <person name="Rychlik I."/>
        </authorList>
    </citation>
    <scope>NUCLEOTIDE SEQUENCE [LARGE SCALE GENOMIC DNA]</scope>
    <source>
        <strain evidence="9 10">An829</strain>
    </source>
</reference>
<dbReference type="EMBL" id="JACJJC010000004">
    <property type="protein sequence ID" value="MBM6703688.1"/>
    <property type="molecule type" value="Genomic_DNA"/>
</dbReference>
<feature type="transmembrane region" description="Helical" evidence="7">
    <location>
        <begin position="6"/>
        <end position="27"/>
    </location>
</feature>
<comment type="subcellular location">
    <subcellularLocation>
        <location evidence="1">Cell membrane</location>
        <topology evidence="1">Multi-pass membrane protein</topology>
    </subcellularLocation>
</comment>
<protein>
    <submittedName>
        <fullName evidence="9">TRIC cation channel family protein</fullName>
    </submittedName>
</protein>
<accession>A0ABS2DSK7</accession>
<evidence type="ECO:0000256" key="1">
    <source>
        <dbReference type="ARBA" id="ARBA00004651"/>
    </source>
</evidence>
<evidence type="ECO:0000256" key="7">
    <source>
        <dbReference type="SAM" id="Phobius"/>
    </source>
</evidence>
<evidence type="ECO:0000256" key="4">
    <source>
        <dbReference type="ARBA" id="ARBA00022692"/>
    </source>
</evidence>
<keyword evidence="10" id="KW-1185">Reference proteome</keyword>
<gene>
    <name evidence="9" type="ORF">H6A60_04185</name>
</gene>
<dbReference type="InterPro" id="IPR005115">
    <property type="entry name" value="Gly_transporter"/>
</dbReference>
<feature type="transmembrane region" description="Helical" evidence="7">
    <location>
        <begin position="68"/>
        <end position="86"/>
    </location>
</feature>
<organism evidence="9 10">
    <name type="scientific">Sutterella massiliensis</name>
    <dbReference type="NCBI Taxonomy" id="1816689"/>
    <lineage>
        <taxon>Bacteria</taxon>
        <taxon>Pseudomonadati</taxon>
        <taxon>Pseudomonadota</taxon>
        <taxon>Betaproteobacteria</taxon>
        <taxon>Burkholderiales</taxon>
        <taxon>Sutterellaceae</taxon>
        <taxon>Sutterella</taxon>
    </lineage>
</organism>
<feature type="transmembrane region" description="Helical" evidence="7">
    <location>
        <begin position="34"/>
        <end position="56"/>
    </location>
</feature>
<evidence type="ECO:0000259" key="8">
    <source>
        <dbReference type="Pfam" id="PF03458"/>
    </source>
</evidence>
<keyword evidence="3" id="KW-1003">Cell membrane</keyword>
<dbReference type="Proteomes" id="UP000715095">
    <property type="component" value="Unassembled WGS sequence"/>
</dbReference>
<dbReference type="RefSeq" id="WP_205102155.1">
    <property type="nucleotide sequence ID" value="NZ_JACJJC010000004.1"/>
</dbReference>
<feature type="transmembrane region" description="Helical" evidence="7">
    <location>
        <begin position="181"/>
        <end position="201"/>
    </location>
</feature>
<comment type="caution">
    <text evidence="9">The sequence shown here is derived from an EMBL/GenBank/DDBJ whole genome shotgun (WGS) entry which is preliminary data.</text>
</comment>
<evidence type="ECO:0000256" key="3">
    <source>
        <dbReference type="ARBA" id="ARBA00022475"/>
    </source>
</evidence>
<dbReference type="Pfam" id="PF03458">
    <property type="entry name" value="Gly_transporter"/>
    <property type="match status" value="2"/>
</dbReference>
<keyword evidence="5 7" id="KW-1133">Transmembrane helix</keyword>
<dbReference type="PANTHER" id="PTHR30506:SF3">
    <property type="entry name" value="UPF0126 INNER MEMBRANE PROTEIN YADS-RELATED"/>
    <property type="match status" value="1"/>
</dbReference>
<keyword evidence="6 7" id="KW-0472">Membrane</keyword>
<feature type="domain" description="Glycine transporter" evidence="8">
    <location>
        <begin position="98"/>
        <end position="172"/>
    </location>
</feature>